<dbReference type="NCBIfam" id="TIGR02008">
    <property type="entry name" value="fdx_plant"/>
    <property type="match status" value="1"/>
</dbReference>
<proteinExistence type="inferred from homology"/>
<evidence type="ECO:0000256" key="9">
    <source>
        <dbReference type="ARBA" id="ARBA00023004"/>
    </source>
</evidence>
<keyword evidence="11" id="KW-0934">Plastid</keyword>
<evidence type="ECO:0000256" key="6">
    <source>
        <dbReference type="ARBA" id="ARBA00022714"/>
    </source>
</evidence>
<dbReference type="InterPro" id="IPR012675">
    <property type="entry name" value="Beta-grasp_dom_sf"/>
</dbReference>
<comment type="similarity">
    <text evidence="3 11">Belongs to the 2Fe2S plant-type ferredoxin family.</text>
</comment>
<evidence type="ECO:0000256" key="2">
    <source>
        <dbReference type="ARBA" id="ARBA00004229"/>
    </source>
</evidence>
<dbReference type="PROSITE" id="PS00197">
    <property type="entry name" value="2FE2S_FER_1"/>
    <property type="match status" value="1"/>
</dbReference>
<dbReference type="Pfam" id="PF00111">
    <property type="entry name" value="Fer2"/>
    <property type="match status" value="1"/>
</dbReference>
<reference evidence="13" key="1">
    <citation type="journal article" date="2023" name="Science">
        <title>Elucidation of the pathway for biosynthesis of saponin adjuvants from the soapbark tree.</title>
        <authorList>
            <person name="Reed J."/>
            <person name="Orme A."/>
            <person name="El-Demerdash A."/>
            <person name="Owen C."/>
            <person name="Martin L.B.B."/>
            <person name="Misra R.C."/>
            <person name="Kikuchi S."/>
            <person name="Rejzek M."/>
            <person name="Martin A.C."/>
            <person name="Harkess A."/>
            <person name="Leebens-Mack J."/>
            <person name="Louveau T."/>
            <person name="Stephenson M.J."/>
            <person name="Osbourn A."/>
        </authorList>
    </citation>
    <scope>NUCLEOTIDE SEQUENCE</scope>
    <source>
        <strain evidence="13">S10</strain>
    </source>
</reference>
<dbReference type="InterPro" id="IPR001041">
    <property type="entry name" value="2Fe-2S_ferredoxin-type"/>
</dbReference>
<dbReference type="InterPro" id="IPR006058">
    <property type="entry name" value="2Fe2S_fd_BS"/>
</dbReference>
<dbReference type="AlphaFoldDB" id="A0AAD7KX87"/>
<dbReference type="InterPro" id="IPR010241">
    <property type="entry name" value="Fd_pln"/>
</dbReference>
<dbReference type="SUPFAM" id="SSF54292">
    <property type="entry name" value="2Fe-2S ferredoxin-like"/>
    <property type="match status" value="1"/>
</dbReference>
<comment type="subcellular location">
    <subcellularLocation>
        <location evidence="2 11">Plastid</location>
        <location evidence="2 11">Chloroplast</location>
    </subcellularLocation>
</comment>
<dbReference type="PANTHER" id="PTHR43112">
    <property type="entry name" value="FERREDOXIN"/>
    <property type="match status" value="1"/>
</dbReference>
<comment type="cofactor">
    <cofactor evidence="11">
        <name>[2Fe-2S] cluster</name>
        <dbReference type="ChEBI" id="CHEBI:190135"/>
    </cofactor>
    <text evidence="11">Binds 1 [2Fe-2S] cluster.</text>
</comment>
<gene>
    <name evidence="13" type="ORF">O6P43_031504</name>
</gene>
<keyword evidence="6 11" id="KW-0001">2Fe-2S</keyword>
<evidence type="ECO:0000256" key="7">
    <source>
        <dbReference type="ARBA" id="ARBA00022723"/>
    </source>
</evidence>
<evidence type="ECO:0000256" key="10">
    <source>
        <dbReference type="ARBA" id="ARBA00023014"/>
    </source>
</evidence>
<evidence type="ECO:0000256" key="3">
    <source>
        <dbReference type="ARBA" id="ARBA00007874"/>
    </source>
</evidence>
<protein>
    <recommendedName>
        <fullName evidence="11">Ferredoxin</fullName>
    </recommendedName>
</protein>
<dbReference type="GO" id="GO:0009570">
    <property type="term" value="C:chloroplast stroma"/>
    <property type="evidence" value="ECO:0007669"/>
    <property type="project" value="TreeGrafter"/>
</dbReference>
<dbReference type="Proteomes" id="UP001163823">
    <property type="component" value="Chromosome 13"/>
</dbReference>
<sequence>MATTTALSGTMVSTSFIRRQPVTSLRATPNVGQPLFGLKSARGGRITAMASYKVKLITPDGDKEFQCPDDVYLLDRAEEEGSDLPYSCRAGSCSSCAGKVVAGKVDQSDVSFLDDDQIGEGWVLTCYAYPQSDVVMRPTKRMTSLNVCAFTCSHNGIVGTWNLII</sequence>
<organism evidence="13 14">
    <name type="scientific">Quillaja saponaria</name>
    <name type="common">Soap bark tree</name>
    <dbReference type="NCBI Taxonomy" id="32244"/>
    <lineage>
        <taxon>Eukaryota</taxon>
        <taxon>Viridiplantae</taxon>
        <taxon>Streptophyta</taxon>
        <taxon>Embryophyta</taxon>
        <taxon>Tracheophyta</taxon>
        <taxon>Spermatophyta</taxon>
        <taxon>Magnoliopsida</taxon>
        <taxon>eudicotyledons</taxon>
        <taxon>Gunneridae</taxon>
        <taxon>Pentapetalae</taxon>
        <taxon>rosids</taxon>
        <taxon>fabids</taxon>
        <taxon>Fabales</taxon>
        <taxon>Quillajaceae</taxon>
        <taxon>Quillaja</taxon>
    </lineage>
</organism>
<evidence type="ECO:0000256" key="4">
    <source>
        <dbReference type="ARBA" id="ARBA00022448"/>
    </source>
</evidence>
<keyword evidence="5 11" id="KW-0150">Chloroplast</keyword>
<dbReference type="FunFam" id="3.10.20.30:FF:000014">
    <property type="entry name" value="Ferredoxin"/>
    <property type="match status" value="1"/>
</dbReference>
<evidence type="ECO:0000256" key="1">
    <source>
        <dbReference type="ARBA" id="ARBA00003532"/>
    </source>
</evidence>
<keyword evidence="4 11" id="KW-0813">Transport</keyword>
<dbReference type="Gene3D" id="3.10.20.30">
    <property type="match status" value="1"/>
</dbReference>
<dbReference type="InterPro" id="IPR036010">
    <property type="entry name" value="2Fe-2S_ferredoxin-like_sf"/>
</dbReference>
<keyword evidence="9 11" id="KW-0408">Iron</keyword>
<keyword evidence="7 11" id="KW-0479">Metal-binding</keyword>
<evidence type="ECO:0000256" key="5">
    <source>
        <dbReference type="ARBA" id="ARBA00022528"/>
    </source>
</evidence>
<keyword evidence="14" id="KW-1185">Reference proteome</keyword>
<dbReference type="GO" id="GO:0051537">
    <property type="term" value="F:2 iron, 2 sulfur cluster binding"/>
    <property type="evidence" value="ECO:0007669"/>
    <property type="project" value="UniProtKB-KW"/>
</dbReference>
<dbReference type="KEGG" id="qsa:O6P43_031504"/>
<keyword evidence="10 11" id="KW-0411">Iron-sulfur</keyword>
<evidence type="ECO:0000259" key="12">
    <source>
        <dbReference type="PROSITE" id="PS51085"/>
    </source>
</evidence>
<dbReference type="PROSITE" id="PS51085">
    <property type="entry name" value="2FE2S_FER_2"/>
    <property type="match status" value="1"/>
</dbReference>
<comment type="function">
    <text evidence="1 11">Ferredoxins are iron-sulfur proteins that transfer electrons in a wide variety of metabolic reactions.</text>
</comment>
<evidence type="ECO:0000256" key="11">
    <source>
        <dbReference type="RuleBase" id="RU364001"/>
    </source>
</evidence>
<evidence type="ECO:0000313" key="14">
    <source>
        <dbReference type="Proteomes" id="UP001163823"/>
    </source>
</evidence>
<comment type="caution">
    <text evidence="13">The sequence shown here is derived from an EMBL/GenBank/DDBJ whole genome shotgun (WGS) entry which is preliminary data.</text>
</comment>
<evidence type="ECO:0000256" key="8">
    <source>
        <dbReference type="ARBA" id="ARBA00022982"/>
    </source>
</evidence>
<dbReference type="EMBL" id="JARAOO010000013">
    <property type="protein sequence ID" value="KAJ7946600.1"/>
    <property type="molecule type" value="Genomic_DNA"/>
</dbReference>
<name>A0AAD7KX87_QUISA</name>
<dbReference type="GO" id="GO:0009055">
    <property type="term" value="F:electron transfer activity"/>
    <property type="evidence" value="ECO:0007669"/>
    <property type="project" value="InterPro"/>
</dbReference>
<dbReference type="GO" id="GO:0022900">
    <property type="term" value="P:electron transport chain"/>
    <property type="evidence" value="ECO:0007669"/>
    <property type="project" value="InterPro"/>
</dbReference>
<keyword evidence="8 11" id="KW-0249">Electron transport</keyword>
<dbReference type="CDD" id="cd00207">
    <property type="entry name" value="fer2"/>
    <property type="match status" value="1"/>
</dbReference>
<dbReference type="GO" id="GO:0046872">
    <property type="term" value="F:metal ion binding"/>
    <property type="evidence" value="ECO:0007669"/>
    <property type="project" value="UniProtKB-KW"/>
</dbReference>
<dbReference type="PANTHER" id="PTHR43112:SF3">
    <property type="entry name" value="FERREDOXIN-2, CHLOROPLASTIC"/>
    <property type="match status" value="1"/>
</dbReference>
<evidence type="ECO:0000313" key="13">
    <source>
        <dbReference type="EMBL" id="KAJ7946600.1"/>
    </source>
</evidence>
<feature type="domain" description="2Fe-2S ferredoxin-type" evidence="12">
    <location>
        <begin position="52"/>
        <end position="142"/>
    </location>
</feature>
<accession>A0AAD7KX87</accession>